<evidence type="ECO:0000313" key="1">
    <source>
        <dbReference type="EMBL" id="GAI75806.1"/>
    </source>
</evidence>
<protein>
    <recommendedName>
        <fullName evidence="2">ACT domain-containing protein</fullName>
    </recommendedName>
</protein>
<gene>
    <name evidence="1" type="ORF">S12H4_11441</name>
</gene>
<name>X1S9L4_9ZZZZ</name>
<sequence length="48" mass="5362">LARTIMDINGVNKVSIKVDELDQKTASLHINIEGINLSLDKLLQFLNI</sequence>
<dbReference type="Pfam" id="PF02680">
    <property type="entry name" value="DUF211"/>
    <property type="match status" value="1"/>
</dbReference>
<comment type="caution">
    <text evidence="1">The sequence shown here is derived from an EMBL/GenBank/DDBJ whole genome shotgun (WGS) entry which is preliminary data.</text>
</comment>
<reference evidence="1" key="1">
    <citation type="journal article" date="2014" name="Front. Microbiol.">
        <title>High frequency of phylogenetically diverse reductive dehalogenase-homologous genes in deep subseafloor sedimentary metagenomes.</title>
        <authorList>
            <person name="Kawai M."/>
            <person name="Futagami T."/>
            <person name="Toyoda A."/>
            <person name="Takaki Y."/>
            <person name="Nishi S."/>
            <person name="Hori S."/>
            <person name="Arai W."/>
            <person name="Tsubouchi T."/>
            <person name="Morono Y."/>
            <person name="Uchiyama I."/>
            <person name="Ito T."/>
            <person name="Fujiyama A."/>
            <person name="Inagaki F."/>
            <person name="Takami H."/>
        </authorList>
    </citation>
    <scope>NUCLEOTIDE SEQUENCE</scope>
    <source>
        <strain evidence="1">Expedition CK06-06</strain>
    </source>
</reference>
<dbReference type="InterPro" id="IPR003831">
    <property type="entry name" value="DUF211"/>
</dbReference>
<dbReference type="SUPFAM" id="SSF160363">
    <property type="entry name" value="MTH889-like"/>
    <property type="match status" value="1"/>
</dbReference>
<dbReference type="AlphaFoldDB" id="X1S9L4"/>
<organism evidence="1">
    <name type="scientific">marine sediment metagenome</name>
    <dbReference type="NCBI Taxonomy" id="412755"/>
    <lineage>
        <taxon>unclassified sequences</taxon>
        <taxon>metagenomes</taxon>
        <taxon>ecological metagenomes</taxon>
    </lineage>
</organism>
<feature type="non-terminal residue" evidence="1">
    <location>
        <position position="1"/>
    </location>
</feature>
<dbReference type="InterPro" id="IPR023129">
    <property type="entry name" value="MTH889-like_dom_sf"/>
</dbReference>
<dbReference type="Gene3D" id="3.30.70.1340">
    <property type="entry name" value="MTH889-like domain"/>
    <property type="match status" value="1"/>
</dbReference>
<accession>X1S9L4</accession>
<dbReference type="EMBL" id="BARW01005137">
    <property type="protein sequence ID" value="GAI75806.1"/>
    <property type="molecule type" value="Genomic_DNA"/>
</dbReference>
<proteinExistence type="predicted"/>
<evidence type="ECO:0008006" key="2">
    <source>
        <dbReference type="Google" id="ProtNLM"/>
    </source>
</evidence>